<name>A0A4R1B1V1_9BACI</name>
<keyword evidence="7" id="KW-1133">Transmembrane helix</keyword>
<evidence type="ECO:0000313" key="10">
    <source>
        <dbReference type="EMBL" id="TCJ04448.1"/>
    </source>
</evidence>
<dbReference type="STRING" id="1742358.GCA_001439605_01125"/>
<dbReference type="PROSITE" id="PS50111">
    <property type="entry name" value="CHEMOTAXIS_TRANSDUC_2"/>
    <property type="match status" value="1"/>
</dbReference>
<dbReference type="RefSeq" id="WP_057763810.1">
    <property type="nucleotide sequence ID" value="NZ_CP183326.1"/>
</dbReference>
<organism evidence="10 11">
    <name type="scientific">Cytobacillus praedii</name>
    <dbReference type="NCBI Taxonomy" id="1742358"/>
    <lineage>
        <taxon>Bacteria</taxon>
        <taxon>Bacillati</taxon>
        <taxon>Bacillota</taxon>
        <taxon>Bacilli</taxon>
        <taxon>Bacillales</taxon>
        <taxon>Bacillaceae</taxon>
        <taxon>Cytobacillus</taxon>
    </lineage>
</organism>
<dbReference type="CDD" id="cd11386">
    <property type="entry name" value="MCP_signal"/>
    <property type="match status" value="1"/>
</dbReference>
<protein>
    <submittedName>
        <fullName evidence="10">Methyl-accepting chemotaxis protein</fullName>
    </submittedName>
</protein>
<keyword evidence="2" id="KW-1003">Cell membrane</keyword>
<reference evidence="10 11" key="1">
    <citation type="submission" date="2019-03" db="EMBL/GenBank/DDBJ databases">
        <authorList>
            <person name="Jensen L."/>
            <person name="Storgaard J."/>
            <person name="Sulaj E."/>
            <person name="Schramm A."/>
            <person name="Marshall I.P.G."/>
        </authorList>
    </citation>
    <scope>NUCLEOTIDE SEQUENCE [LARGE SCALE GENOMIC DNA]</scope>
    <source>
        <strain evidence="10 11">2017H2G3</strain>
    </source>
</reference>
<evidence type="ECO:0000256" key="3">
    <source>
        <dbReference type="ARBA" id="ARBA00023136"/>
    </source>
</evidence>
<dbReference type="PANTHER" id="PTHR32089">
    <property type="entry name" value="METHYL-ACCEPTING CHEMOTAXIS PROTEIN MCPB"/>
    <property type="match status" value="1"/>
</dbReference>
<dbReference type="OrthoDB" id="107771at2"/>
<dbReference type="GO" id="GO:0005886">
    <property type="term" value="C:plasma membrane"/>
    <property type="evidence" value="ECO:0007669"/>
    <property type="project" value="UniProtKB-SubCell"/>
</dbReference>
<evidence type="ECO:0000313" key="11">
    <source>
        <dbReference type="Proteomes" id="UP000293846"/>
    </source>
</evidence>
<dbReference type="InterPro" id="IPR004089">
    <property type="entry name" value="MCPsignal_dom"/>
</dbReference>
<evidence type="ECO:0000256" key="2">
    <source>
        <dbReference type="ARBA" id="ARBA00022475"/>
    </source>
</evidence>
<evidence type="ECO:0000259" key="9">
    <source>
        <dbReference type="PROSITE" id="PS50885"/>
    </source>
</evidence>
<feature type="transmembrane region" description="Helical" evidence="7">
    <location>
        <begin position="48"/>
        <end position="71"/>
    </location>
</feature>
<gene>
    <name evidence="10" type="ORF">E0Y62_10145</name>
</gene>
<feature type="transmembrane region" description="Helical" evidence="7">
    <location>
        <begin position="12"/>
        <end position="28"/>
    </location>
</feature>
<dbReference type="AlphaFoldDB" id="A0A4R1B1V1"/>
<dbReference type="PROSITE" id="PS50885">
    <property type="entry name" value="HAMP"/>
    <property type="match status" value="1"/>
</dbReference>
<dbReference type="SMART" id="SM00304">
    <property type="entry name" value="HAMP"/>
    <property type="match status" value="1"/>
</dbReference>
<dbReference type="CDD" id="cd06225">
    <property type="entry name" value="HAMP"/>
    <property type="match status" value="1"/>
</dbReference>
<comment type="caution">
    <text evidence="10">The sequence shown here is derived from an EMBL/GenBank/DDBJ whole genome shotgun (WGS) entry which is preliminary data.</text>
</comment>
<dbReference type="Gene3D" id="1.10.8.500">
    <property type="entry name" value="HAMP domain in histidine kinase"/>
    <property type="match status" value="1"/>
</dbReference>
<evidence type="ECO:0000259" key="8">
    <source>
        <dbReference type="PROSITE" id="PS50111"/>
    </source>
</evidence>
<proteinExistence type="inferred from homology"/>
<dbReference type="EMBL" id="SJTH01000009">
    <property type="protein sequence ID" value="TCJ04448.1"/>
    <property type="molecule type" value="Genomic_DNA"/>
</dbReference>
<evidence type="ECO:0000256" key="4">
    <source>
        <dbReference type="ARBA" id="ARBA00023224"/>
    </source>
</evidence>
<keyword evidence="11" id="KW-1185">Reference proteome</keyword>
<evidence type="ECO:0000256" key="7">
    <source>
        <dbReference type="SAM" id="Phobius"/>
    </source>
</evidence>
<evidence type="ECO:0000256" key="6">
    <source>
        <dbReference type="PROSITE-ProRule" id="PRU00284"/>
    </source>
</evidence>
<keyword evidence="3 7" id="KW-0472">Membrane</keyword>
<dbReference type="Proteomes" id="UP000293846">
    <property type="component" value="Unassembled WGS sequence"/>
</dbReference>
<dbReference type="InterPro" id="IPR003660">
    <property type="entry name" value="HAMP_dom"/>
</dbReference>
<dbReference type="Pfam" id="PF00015">
    <property type="entry name" value="MCPsignal"/>
    <property type="match status" value="1"/>
</dbReference>
<dbReference type="Gene3D" id="1.10.287.950">
    <property type="entry name" value="Methyl-accepting chemotaxis protein"/>
    <property type="match status" value="1"/>
</dbReference>
<dbReference type="SMART" id="SM00283">
    <property type="entry name" value="MA"/>
    <property type="match status" value="1"/>
</dbReference>
<comment type="subcellular location">
    <subcellularLocation>
        <location evidence="1">Cell membrane</location>
    </subcellularLocation>
</comment>
<sequence>MLDKIKFRSIRLKMIAVIVIASIISTPLSSKLNAYVMDLVDVHKSFGIYINTIINLLIATIIVAIFTRWIIIKPLQTLLEATKKVAQGDLNVEVDFSRRVDDEISQLSVGFMQMADHLKTVVKKLNDTSDRITVSVDQLSANSENTALVSEQISAAIQGVAAGSEEQTNGMEKIAAAMNVVSIEIDDISRNTEIISNQSRINTSVAEEGENTVDRTVKQMDLIQNSVSQSDYSIQKLQEQTKEIGQFLTVITDIANQTNLLALNAAIEAARAGEAGKGFAVVAEEVRKLAEQSNESAQQIAELVNEIQKQTGDSVATMKHVIEDVQEGIIMTNETKEIFHRISQSMAEMNGQMEKILNGGKMISGSAGEVTAAVSAVSSIANLNSQNSMSVSAASQEQLASIDEVASSTKELAEVAEDLQKLTHIFKTS</sequence>
<comment type="similarity">
    <text evidence="5">Belongs to the methyl-accepting chemotaxis (MCP) protein family.</text>
</comment>
<accession>A0A4R1B1V1</accession>
<feature type="domain" description="Methyl-accepting transducer" evidence="8">
    <location>
        <begin position="142"/>
        <end position="413"/>
    </location>
</feature>
<dbReference type="SUPFAM" id="SSF58104">
    <property type="entry name" value="Methyl-accepting chemotaxis protein (MCP) signaling domain"/>
    <property type="match status" value="1"/>
</dbReference>
<dbReference type="PANTHER" id="PTHR32089:SF114">
    <property type="entry name" value="METHYL-ACCEPTING CHEMOTAXIS PROTEIN MCPB"/>
    <property type="match status" value="1"/>
</dbReference>
<dbReference type="GO" id="GO:0007165">
    <property type="term" value="P:signal transduction"/>
    <property type="evidence" value="ECO:0007669"/>
    <property type="project" value="UniProtKB-KW"/>
</dbReference>
<evidence type="ECO:0000256" key="5">
    <source>
        <dbReference type="ARBA" id="ARBA00029447"/>
    </source>
</evidence>
<keyword evidence="4 6" id="KW-0807">Transducer</keyword>
<dbReference type="Pfam" id="PF00672">
    <property type="entry name" value="HAMP"/>
    <property type="match status" value="1"/>
</dbReference>
<feature type="domain" description="HAMP" evidence="9">
    <location>
        <begin position="69"/>
        <end position="123"/>
    </location>
</feature>
<evidence type="ECO:0000256" key="1">
    <source>
        <dbReference type="ARBA" id="ARBA00004236"/>
    </source>
</evidence>
<keyword evidence="7" id="KW-0812">Transmembrane</keyword>